<reference evidence="1" key="1">
    <citation type="submission" date="2021-05" db="EMBL/GenBank/DDBJ databases">
        <authorList>
            <person name="Pan Q."/>
            <person name="Jouanno E."/>
            <person name="Zahm M."/>
            <person name="Klopp C."/>
            <person name="Cabau C."/>
            <person name="Louis A."/>
            <person name="Berthelot C."/>
            <person name="Parey E."/>
            <person name="Roest Crollius H."/>
            <person name="Montfort J."/>
            <person name="Robinson-Rechavi M."/>
            <person name="Bouchez O."/>
            <person name="Lampietro C."/>
            <person name="Lopez Roques C."/>
            <person name="Donnadieu C."/>
            <person name="Postlethwait J."/>
            <person name="Bobe J."/>
            <person name="Dillon D."/>
            <person name="Chandos A."/>
            <person name="von Hippel F."/>
            <person name="Guiguen Y."/>
        </authorList>
    </citation>
    <scope>NUCLEOTIDE SEQUENCE</scope>
    <source>
        <strain evidence="1">YG-Jan2019</strain>
    </source>
</reference>
<dbReference type="EMBL" id="CM055730">
    <property type="protein sequence ID" value="KAJ8014425.1"/>
    <property type="molecule type" value="Genomic_DNA"/>
</dbReference>
<protein>
    <submittedName>
        <fullName evidence="1">Uncharacterized protein</fullName>
    </submittedName>
</protein>
<dbReference type="Proteomes" id="UP001157502">
    <property type="component" value="Chromosome 3"/>
</dbReference>
<gene>
    <name evidence="1" type="ORF">DPEC_G00040080</name>
</gene>
<keyword evidence="2" id="KW-1185">Reference proteome</keyword>
<organism evidence="1 2">
    <name type="scientific">Dallia pectoralis</name>
    <name type="common">Alaska blackfish</name>
    <dbReference type="NCBI Taxonomy" id="75939"/>
    <lineage>
        <taxon>Eukaryota</taxon>
        <taxon>Metazoa</taxon>
        <taxon>Chordata</taxon>
        <taxon>Craniata</taxon>
        <taxon>Vertebrata</taxon>
        <taxon>Euteleostomi</taxon>
        <taxon>Actinopterygii</taxon>
        <taxon>Neopterygii</taxon>
        <taxon>Teleostei</taxon>
        <taxon>Protacanthopterygii</taxon>
        <taxon>Esociformes</taxon>
        <taxon>Umbridae</taxon>
        <taxon>Dallia</taxon>
    </lineage>
</organism>
<sequence>MCAELAESNAKLRMKTSDLESRSRGNNIRIIGLPESIEGPRPTTFFAELLVELLGQQTLPSPPELDRAHRALTAKPQPGSRPRPVIIRLHRYQIKEMIVREARKRRGDLQYRGSPVHIYEDYTPEVLEQRAKYRDAMSTLYNLGFRPSLLFPDRLQITLSNGAKKKLASPEEDVTFMSNYQQRPDTVAN</sequence>
<comment type="caution">
    <text evidence="1">The sequence shown here is derived from an EMBL/GenBank/DDBJ whole genome shotgun (WGS) entry which is preliminary data.</text>
</comment>
<evidence type="ECO:0000313" key="1">
    <source>
        <dbReference type="EMBL" id="KAJ8014425.1"/>
    </source>
</evidence>
<proteinExistence type="predicted"/>
<name>A0ACC2HFH0_DALPE</name>
<evidence type="ECO:0000313" key="2">
    <source>
        <dbReference type="Proteomes" id="UP001157502"/>
    </source>
</evidence>
<accession>A0ACC2HFH0</accession>